<evidence type="ECO:0000256" key="9">
    <source>
        <dbReference type="ARBA" id="ARBA00022777"/>
    </source>
</evidence>
<comment type="pathway">
    <text evidence="2 15">Bacterial outer membrane biogenesis; LPS core biosynthesis.</text>
</comment>
<keyword evidence="7 15" id="KW-0808">Transferase</keyword>
<dbReference type="NCBIfam" id="NF002475">
    <property type="entry name" value="PRK01723.1"/>
    <property type="match status" value="1"/>
</dbReference>
<evidence type="ECO:0000256" key="15">
    <source>
        <dbReference type="HAMAP-Rule" id="MF_00521"/>
    </source>
</evidence>
<evidence type="ECO:0000256" key="1">
    <source>
        <dbReference type="ARBA" id="ARBA00004515"/>
    </source>
</evidence>
<comment type="catalytic activity">
    <reaction evidence="14 15">
        <text>an alpha-Kdo-(2-&gt;6)-lipid IVA + ATP = a 4-O-phospho-alpha-Kdo-(2-&gt;6)-lipid IVA + ADP + H(+)</text>
        <dbReference type="Rhea" id="RHEA:74271"/>
        <dbReference type="ChEBI" id="CHEBI:15378"/>
        <dbReference type="ChEBI" id="CHEBI:30616"/>
        <dbReference type="ChEBI" id="CHEBI:176428"/>
        <dbReference type="ChEBI" id="CHEBI:193140"/>
        <dbReference type="ChEBI" id="CHEBI:456216"/>
        <dbReference type="EC" id="2.7.1.166"/>
    </reaction>
</comment>
<dbReference type="EMBL" id="LDJK01000005">
    <property type="protein sequence ID" value="KRG77119.1"/>
    <property type="molecule type" value="Genomic_DNA"/>
</dbReference>
<evidence type="ECO:0000256" key="7">
    <source>
        <dbReference type="ARBA" id="ARBA00022679"/>
    </source>
</evidence>
<keyword evidence="6 15" id="KW-0997">Cell inner membrane</keyword>
<comment type="similarity">
    <text evidence="3 15">Belongs to the protein kinase superfamily. KdkA/RfaP family.</text>
</comment>
<keyword evidence="9 15" id="KW-0418">Kinase</keyword>
<dbReference type="GO" id="GO:0005886">
    <property type="term" value="C:plasma membrane"/>
    <property type="evidence" value="ECO:0007669"/>
    <property type="project" value="UniProtKB-SubCell"/>
</dbReference>
<evidence type="ECO:0000256" key="12">
    <source>
        <dbReference type="ARBA" id="ARBA00023136"/>
    </source>
</evidence>
<keyword evidence="8 15" id="KW-0547">Nucleotide-binding</keyword>
<dbReference type="HAMAP" id="MF_00521">
    <property type="entry name" value="KDO_kinase"/>
    <property type="match status" value="1"/>
</dbReference>
<dbReference type="AlphaFoldDB" id="A0A0R0D4R3"/>
<dbReference type="GO" id="GO:0005524">
    <property type="term" value="F:ATP binding"/>
    <property type="evidence" value="ECO:0007669"/>
    <property type="project" value="UniProtKB-UniRule"/>
</dbReference>
<comment type="function">
    <text evidence="15">Catalyzes the ATP-dependent phosphorylation of the 3-deoxy-D-manno-octulosonic acid (Kdo) residue in Kdo-lipid IV(A) at the 4-OH position.</text>
</comment>
<reference evidence="16 17" key="1">
    <citation type="submission" date="2015-05" db="EMBL/GenBank/DDBJ databases">
        <title>Genome sequencing and analysis of members of genus Stenotrophomonas.</title>
        <authorList>
            <person name="Patil P.P."/>
            <person name="Midha S."/>
            <person name="Patil P.B."/>
        </authorList>
    </citation>
    <scope>NUCLEOTIDE SEQUENCE [LARGE SCALE GENOMIC DNA]</scope>
    <source>
        <strain evidence="16 17">DSM 21508</strain>
    </source>
</reference>
<organism evidence="16 17">
    <name type="scientific">Stenotrophomonas chelatiphaga</name>
    <dbReference type="NCBI Taxonomy" id="517011"/>
    <lineage>
        <taxon>Bacteria</taxon>
        <taxon>Pseudomonadati</taxon>
        <taxon>Pseudomonadota</taxon>
        <taxon>Gammaproteobacteria</taxon>
        <taxon>Lysobacterales</taxon>
        <taxon>Lysobacteraceae</taxon>
        <taxon>Stenotrophomonas</taxon>
    </lineage>
</organism>
<dbReference type="RefSeq" id="WP_057506967.1">
    <property type="nucleotide sequence ID" value="NZ_LDJK01000005.1"/>
</dbReference>
<keyword evidence="11 15" id="KW-0448">Lipopolysaccharide biosynthesis</keyword>
<evidence type="ECO:0000256" key="3">
    <source>
        <dbReference type="ARBA" id="ARBA00010327"/>
    </source>
</evidence>
<evidence type="ECO:0000256" key="14">
    <source>
        <dbReference type="ARBA" id="ARBA00034417"/>
    </source>
</evidence>
<dbReference type="InterPro" id="IPR022826">
    <property type="entry name" value="KDO_kinase"/>
</dbReference>
<keyword evidence="12 15" id="KW-0472">Membrane</keyword>
<evidence type="ECO:0000256" key="13">
    <source>
        <dbReference type="ARBA" id="ARBA00029511"/>
    </source>
</evidence>
<sequence length="249" mass="28678">MVAFDANEALTPCRDGRGMGAILFDRERLRQADASLFSPQHWGERARPVGEGGRGSAWFIDAPFGPSVLRHYLRGGLVAKLSRDRYLWRGSQHTRSFAEFRLMRTLRELKLPVPRPIAAYYMREGLRYRCAILMERIEDVRSLADRALVAGRGAPWEETGRLIARFHRAGLDHADLNAHNILFDGNGHGWLIDFDRGVQRIPATAWRERNLKRLLRSLLKLRGERSTDDVEKDFARLRRAYDLAWNRGT</sequence>
<accession>A0A0R0D4R3</accession>
<evidence type="ECO:0000313" key="16">
    <source>
        <dbReference type="EMBL" id="KRG77119.1"/>
    </source>
</evidence>
<dbReference type="InterPro" id="IPR011009">
    <property type="entry name" value="Kinase-like_dom_sf"/>
</dbReference>
<name>A0A0R0D4R3_9GAMM</name>
<protein>
    <recommendedName>
        <fullName evidence="13 15">3-deoxy-D-manno-octulosonic acid kinase</fullName>
        <shortName evidence="15">Kdo kinase</shortName>
        <ecNumber evidence="4 15">2.7.1.166</ecNumber>
    </recommendedName>
</protein>
<proteinExistence type="inferred from homology"/>
<evidence type="ECO:0000256" key="4">
    <source>
        <dbReference type="ARBA" id="ARBA00011988"/>
    </source>
</evidence>
<evidence type="ECO:0000256" key="6">
    <source>
        <dbReference type="ARBA" id="ARBA00022519"/>
    </source>
</evidence>
<dbReference type="Gene3D" id="1.10.510.10">
    <property type="entry name" value="Transferase(Phosphotransferase) domain 1"/>
    <property type="match status" value="1"/>
</dbReference>
<comment type="subcellular location">
    <subcellularLocation>
        <location evidence="1 15">Cell inner membrane</location>
        <topology evidence="1 15">Peripheral membrane protein</topology>
        <orientation evidence="1 15">Cytoplasmic side</orientation>
    </subcellularLocation>
</comment>
<evidence type="ECO:0000256" key="8">
    <source>
        <dbReference type="ARBA" id="ARBA00022741"/>
    </source>
</evidence>
<dbReference type="UniPathway" id="UPA00958"/>
<dbReference type="Proteomes" id="UP000051386">
    <property type="component" value="Unassembled WGS sequence"/>
</dbReference>
<dbReference type="Pfam" id="PF06293">
    <property type="entry name" value="Kdo"/>
    <property type="match status" value="1"/>
</dbReference>
<evidence type="ECO:0000256" key="2">
    <source>
        <dbReference type="ARBA" id="ARBA00004713"/>
    </source>
</evidence>
<evidence type="ECO:0000256" key="5">
    <source>
        <dbReference type="ARBA" id="ARBA00022475"/>
    </source>
</evidence>
<feature type="active site" evidence="15">
    <location>
        <position position="175"/>
    </location>
</feature>
<dbReference type="EC" id="2.7.1.166" evidence="4 15"/>
<gene>
    <name evidence="15" type="primary">kdkA</name>
    <name evidence="16" type="ORF">ABB28_01735</name>
</gene>
<dbReference type="GO" id="GO:0009244">
    <property type="term" value="P:lipopolysaccharide core region biosynthetic process"/>
    <property type="evidence" value="ECO:0007669"/>
    <property type="project" value="UniProtKB-UniRule"/>
</dbReference>
<keyword evidence="10 15" id="KW-0067">ATP-binding</keyword>
<comment type="caution">
    <text evidence="16">The sequence shown here is derived from an EMBL/GenBank/DDBJ whole genome shotgun (WGS) entry which is preliminary data.</text>
</comment>
<evidence type="ECO:0000256" key="10">
    <source>
        <dbReference type="ARBA" id="ARBA00022840"/>
    </source>
</evidence>
<dbReference type="GO" id="GO:0016301">
    <property type="term" value="F:kinase activity"/>
    <property type="evidence" value="ECO:0007669"/>
    <property type="project" value="UniProtKB-KW"/>
</dbReference>
<keyword evidence="5 15" id="KW-1003">Cell membrane</keyword>
<dbReference type="GO" id="GO:0016773">
    <property type="term" value="F:phosphotransferase activity, alcohol group as acceptor"/>
    <property type="evidence" value="ECO:0007669"/>
    <property type="project" value="UniProtKB-UniRule"/>
</dbReference>
<evidence type="ECO:0000256" key="11">
    <source>
        <dbReference type="ARBA" id="ARBA00022985"/>
    </source>
</evidence>
<dbReference type="PATRIC" id="fig|517011.3.peg.2110"/>
<dbReference type="SUPFAM" id="SSF56112">
    <property type="entry name" value="Protein kinase-like (PK-like)"/>
    <property type="match status" value="1"/>
</dbReference>
<evidence type="ECO:0000313" key="17">
    <source>
        <dbReference type="Proteomes" id="UP000051386"/>
    </source>
</evidence>
<keyword evidence="17" id="KW-1185">Reference proteome</keyword>